<dbReference type="PRINTS" id="PR00882">
    <property type="entry name" value="RIBOSOMALL7A"/>
</dbReference>
<dbReference type="GeneID" id="20524971"/>
<proteinExistence type="inferred from homology"/>
<dbReference type="GO" id="GO:0003723">
    <property type="term" value="F:RNA binding"/>
    <property type="evidence" value="ECO:0007669"/>
    <property type="project" value="UniProtKB-UniRule"/>
</dbReference>
<reference evidence="7" key="1">
    <citation type="submission" date="2013-04" db="EMBL/GenBank/DDBJ databases">
        <title>The Genome Sequence of Fonticula alba ATCC 38817.</title>
        <authorList>
            <consortium name="The Broad Institute Genomics Platform"/>
            <person name="Russ C."/>
            <person name="Cuomo C."/>
            <person name="Burger G."/>
            <person name="Gray M.W."/>
            <person name="Holland P.W.H."/>
            <person name="King N."/>
            <person name="Lang F.B.F."/>
            <person name="Roger A.J."/>
            <person name="Ruiz-Trillo I."/>
            <person name="Brown M."/>
            <person name="Walker B."/>
            <person name="Young S."/>
            <person name="Zeng Q."/>
            <person name="Gargeya S."/>
            <person name="Fitzgerald M."/>
            <person name="Haas B."/>
            <person name="Abouelleil A."/>
            <person name="Allen A.W."/>
            <person name="Alvarado L."/>
            <person name="Arachchi H.M."/>
            <person name="Berlin A.M."/>
            <person name="Chapman S.B."/>
            <person name="Gainer-Dewar J."/>
            <person name="Goldberg J."/>
            <person name="Griggs A."/>
            <person name="Gujja S."/>
            <person name="Hansen M."/>
            <person name="Howarth C."/>
            <person name="Imamovic A."/>
            <person name="Ireland A."/>
            <person name="Larimer J."/>
            <person name="McCowan C."/>
            <person name="Murphy C."/>
            <person name="Pearson M."/>
            <person name="Poon T.W."/>
            <person name="Priest M."/>
            <person name="Roberts A."/>
            <person name="Saif S."/>
            <person name="Shea T."/>
            <person name="Sisk P."/>
            <person name="Sykes S."/>
            <person name="Wortman J."/>
            <person name="Nusbaum C."/>
            <person name="Birren B."/>
        </authorList>
    </citation>
    <scope>NUCLEOTIDE SEQUENCE [LARGE SCALE GENOMIC DNA]</scope>
    <source>
        <strain evidence="7">ATCC 38817</strain>
    </source>
</reference>
<evidence type="ECO:0000256" key="2">
    <source>
        <dbReference type="ARBA" id="ARBA00022980"/>
    </source>
</evidence>
<protein>
    <recommendedName>
        <fullName evidence="4">60S ribosomal protein L7a</fullName>
    </recommendedName>
</protein>
<evidence type="ECO:0000256" key="4">
    <source>
        <dbReference type="RuleBase" id="RU367042"/>
    </source>
</evidence>
<dbReference type="InterPro" id="IPR050257">
    <property type="entry name" value="eL8/uL1-like"/>
</dbReference>
<keyword evidence="8" id="KW-1185">Reference proteome</keyword>
<dbReference type="FunFam" id="3.30.1330.30:FF:000003">
    <property type="entry name" value="60S ribosomal protein L7a"/>
    <property type="match status" value="1"/>
</dbReference>
<dbReference type="InterPro" id="IPR004037">
    <property type="entry name" value="Ribosomal_eL8-like_CS"/>
</dbReference>
<evidence type="ECO:0000313" key="7">
    <source>
        <dbReference type="EMBL" id="KCV72666.1"/>
    </source>
</evidence>
<dbReference type="RefSeq" id="XP_009492367.1">
    <property type="nucleotide sequence ID" value="XM_009494092.1"/>
</dbReference>
<dbReference type="OMA" id="RMVKWPA"/>
<dbReference type="OrthoDB" id="29563at2759"/>
<dbReference type="InterPro" id="IPR001921">
    <property type="entry name" value="Ribosomal_eL8_euk"/>
</dbReference>
<dbReference type="AlphaFoldDB" id="A0A058ZFD6"/>
<dbReference type="InterPro" id="IPR029064">
    <property type="entry name" value="Ribosomal_eL30-like_sf"/>
</dbReference>
<dbReference type="Proteomes" id="UP000030693">
    <property type="component" value="Unassembled WGS sequence"/>
</dbReference>
<dbReference type="GO" id="GO:0042254">
    <property type="term" value="P:ribosome biogenesis"/>
    <property type="evidence" value="ECO:0007669"/>
    <property type="project" value="InterPro"/>
</dbReference>
<dbReference type="InterPro" id="IPR004038">
    <property type="entry name" value="Ribosomal_eL8/eL30/eS12/Gad45"/>
</dbReference>
<dbReference type="STRING" id="691883.A0A058ZFD6"/>
<dbReference type="Gene3D" id="3.30.1330.30">
    <property type="match status" value="1"/>
</dbReference>
<evidence type="ECO:0000256" key="5">
    <source>
        <dbReference type="SAM" id="MobiDB-lite"/>
    </source>
</evidence>
<evidence type="ECO:0000256" key="1">
    <source>
        <dbReference type="ARBA" id="ARBA00007337"/>
    </source>
</evidence>
<dbReference type="GO" id="GO:0022625">
    <property type="term" value="C:cytosolic large ribosomal subunit"/>
    <property type="evidence" value="ECO:0007669"/>
    <property type="project" value="UniProtKB-UniRule"/>
</dbReference>
<sequence length="253" mass="28188">MSKVATKGKMPATASSAETPFESRPKNFSIGGTVQPTRDLTRYVKWPKYIRVQRQRAVLKARLKVPPTLNQFKKTLDKNGAVSLFKLLNKYRPETSVEKKARLQAIAQAKADGKEPEATPKPVYVKYGLNHVTALIEAKKAKLVVIADDVDPIELVCWLPALCRKMDVPYVIVKGKARLGTVVHMKNAAALAITDVRPEDAQELATLTQLAKAKYNDRFDEARRHWGGGVLGYKSQQAIIKRERAKAKELNTA</sequence>
<dbReference type="SUPFAM" id="SSF55315">
    <property type="entry name" value="L30e-like"/>
    <property type="match status" value="1"/>
</dbReference>
<evidence type="ECO:0000313" key="8">
    <source>
        <dbReference type="Proteomes" id="UP000030693"/>
    </source>
</evidence>
<gene>
    <name evidence="7" type="ORF">H696_00246</name>
</gene>
<name>A0A058ZFD6_FONAL</name>
<dbReference type="PROSITE" id="PS01082">
    <property type="entry name" value="RIBOSOMAL_L7AE"/>
    <property type="match status" value="1"/>
</dbReference>
<organism evidence="7">
    <name type="scientific">Fonticula alba</name>
    <name type="common">Slime mold</name>
    <dbReference type="NCBI Taxonomy" id="691883"/>
    <lineage>
        <taxon>Eukaryota</taxon>
        <taxon>Rotosphaerida</taxon>
        <taxon>Fonticulaceae</taxon>
        <taxon>Fonticula</taxon>
    </lineage>
</organism>
<dbReference type="PRINTS" id="PR00881">
    <property type="entry name" value="L7ARS6FAMILY"/>
</dbReference>
<keyword evidence="2 4" id="KW-0689">Ribosomal protein</keyword>
<evidence type="ECO:0000256" key="3">
    <source>
        <dbReference type="ARBA" id="ARBA00023274"/>
    </source>
</evidence>
<dbReference type="InterPro" id="IPR018492">
    <property type="entry name" value="Ribosomal_eL8/Nhp2"/>
</dbReference>
<keyword evidence="3 4" id="KW-0687">Ribonucleoprotein</keyword>
<comment type="function">
    <text evidence="4">Component of the ribosome.</text>
</comment>
<accession>A0A058ZFD6</accession>
<comment type="similarity">
    <text evidence="1 4">Belongs to the eukaryotic ribosomal protein eL8 family.</text>
</comment>
<dbReference type="EMBL" id="KB932201">
    <property type="protein sequence ID" value="KCV72666.1"/>
    <property type="molecule type" value="Genomic_DNA"/>
</dbReference>
<feature type="region of interest" description="Disordered" evidence="5">
    <location>
        <begin position="1"/>
        <end position="34"/>
    </location>
</feature>
<dbReference type="Pfam" id="PF01248">
    <property type="entry name" value="Ribosomal_L7Ae"/>
    <property type="match status" value="1"/>
</dbReference>
<dbReference type="eggNOG" id="KOG3166">
    <property type="taxonomic scope" value="Eukaryota"/>
</dbReference>
<evidence type="ECO:0000259" key="6">
    <source>
        <dbReference type="Pfam" id="PF01248"/>
    </source>
</evidence>
<feature type="domain" description="Ribosomal protein eL8/eL30/eS12/Gadd45" evidence="6">
    <location>
        <begin position="121"/>
        <end position="202"/>
    </location>
</feature>
<dbReference type="PANTHER" id="PTHR23105">
    <property type="entry name" value="RIBOSOMAL PROTEIN L7AE FAMILY MEMBER"/>
    <property type="match status" value="1"/>
</dbReference>